<organism evidence="7 8">
    <name type="scientific">Naumovozyma castellii</name>
    <name type="common">Yeast</name>
    <name type="synonym">Saccharomyces castellii</name>
    <dbReference type="NCBI Taxonomy" id="27288"/>
    <lineage>
        <taxon>Eukaryota</taxon>
        <taxon>Fungi</taxon>
        <taxon>Dikarya</taxon>
        <taxon>Ascomycota</taxon>
        <taxon>Saccharomycotina</taxon>
        <taxon>Saccharomycetes</taxon>
        <taxon>Saccharomycetales</taxon>
        <taxon>Saccharomycetaceae</taxon>
        <taxon>Naumovozyma</taxon>
    </lineage>
</organism>
<evidence type="ECO:0000256" key="1">
    <source>
        <dbReference type="ARBA" id="ARBA00004123"/>
    </source>
</evidence>
<keyword evidence="2" id="KW-0479">Metal-binding</keyword>
<dbReference type="SUPFAM" id="SSF57701">
    <property type="entry name" value="Zn2/Cys6 DNA-binding domain"/>
    <property type="match status" value="1"/>
</dbReference>
<evidence type="ECO:0000313" key="7">
    <source>
        <dbReference type="EMBL" id="CCC66915.1"/>
    </source>
</evidence>
<dbReference type="AlphaFoldDB" id="G0V625"/>
<evidence type="ECO:0000256" key="3">
    <source>
        <dbReference type="ARBA" id="ARBA00022833"/>
    </source>
</evidence>
<evidence type="ECO:0000256" key="2">
    <source>
        <dbReference type="ARBA" id="ARBA00022723"/>
    </source>
</evidence>
<dbReference type="InterPro" id="IPR036864">
    <property type="entry name" value="Zn2-C6_fun-type_DNA-bd_sf"/>
</dbReference>
<dbReference type="Pfam" id="PF04082">
    <property type="entry name" value="Fungal_trans"/>
    <property type="match status" value="1"/>
</dbReference>
<accession>G0V625</accession>
<keyword evidence="8" id="KW-1185">Reference proteome</keyword>
<comment type="subcellular location">
    <subcellularLocation>
        <location evidence="1">Nucleus</location>
    </subcellularLocation>
</comment>
<dbReference type="GO" id="GO:0008270">
    <property type="term" value="F:zinc ion binding"/>
    <property type="evidence" value="ECO:0007669"/>
    <property type="project" value="InterPro"/>
</dbReference>
<dbReference type="PROSITE" id="PS50048">
    <property type="entry name" value="ZN2_CY6_FUNGAL_2"/>
    <property type="match status" value="1"/>
</dbReference>
<dbReference type="eggNOG" id="ENOG502QV4Q">
    <property type="taxonomic scope" value="Eukaryota"/>
</dbReference>
<dbReference type="Pfam" id="PF00172">
    <property type="entry name" value="Zn_clus"/>
    <property type="match status" value="1"/>
</dbReference>
<evidence type="ECO:0000259" key="6">
    <source>
        <dbReference type="PROSITE" id="PS50048"/>
    </source>
</evidence>
<dbReference type="PROSITE" id="PS00463">
    <property type="entry name" value="ZN2_CY6_FUNGAL_1"/>
    <property type="match status" value="1"/>
</dbReference>
<dbReference type="HOGENOM" id="CLU_304446_0_0_1"/>
<dbReference type="GeneID" id="96900402"/>
<dbReference type="GO" id="GO:0000978">
    <property type="term" value="F:RNA polymerase II cis-regulatory region sequence-specific DNA binding"/>
    <property type="evidence" value="ECO:0007669"/>
    <property type="project" value="EnsemblFungi"/>
</dbReference>
<sequence>MVHTSNGKIKKLRSSRACSNCRRRKIKCSGIQPCPNCEIYGCLCVFEPVNGMTPMNFSSKPSETEFHHGNSMHSVKPKTEPSHDLITLDSVDYYFRTENLLTTPVFLISGNDGLYKDDSENQKCLIELQTILKQLQDLPESNPLVLNIKQNVTSQLQKLLNNWEPQIDLSKLQEVVQNTEKDSKSIETELMKNKYRDKVCLARFATWSDSTVGSDFNINSNPILSQGPSVEVARGLFSPIQVFSLRGIAFLLRKYLLNINNIKNSYSMKETVYLMLRIFDIGCFQENEQCRYFGNPLDVYLGKWQTISIPENLSSSIALPNSMTEMENNLVFRIIMMFPQPFTTEITSSTLHDLLYASQNSAVMFSHVVKMFSINKTKFVNFLVRITKANYKVLESDDNTFRSFCQLDDQLRTLCYHYFNLTLNNREICLTLEYLETLLSLLKNIRSSKQLYSFERMLNVALECAKHIGLPRWEYYVGLDEIIAEKRRKLWWELYCLEKHLCLQTGHISSINETFMTCLLPQQFIKVGLLNNKDLLTKINSVPQQLVNLMSVQSLAFYGRCAALQLVGHFQRKILYADRYTSIQNSAKHPILRARLLEETFKEFNEGKKALNCLKGQTMRLFTIANMDSSYARSSDISQEDSEIAKHFVFLYGNILCGILASSTNIVSRLTEECKRREMAAPLSKAGIELYKVWIEMNNILLGCESDYSICQLLKYYQLVFILIITKAFTIGDLVTKEDVITILRVFKRVHNISIFRNNEENEKVFKSESYKTFCSEFSVLGTVTRMTLISYMDEEKIDADGLNLILCSEAPDIADIPELILDSKAYTFKYLLKPVEKSGLHLRVKKMIEDDTHFHSEELKRREPFIKKLTESISDIPSTIINSPSNAKTFNPDINFGKQADGTFMSPLPQLQNGNLSDLKKKSMVGELQDPTKSRSNDSNLPTSGFNIGTLDDFVNNTDLNDLYDQLWSNQEWDTFL</sequence>
<dbReference type="GO" id="GO:0001228">
    <property type="term" value="F:DNA-binding transcription activator activity, RNA polymerase II-specific"/>
    <property type="evidence" value="ECO:0007669"/>
    <property type="project" value="EnsemblFungi"/>
</dbReference>
<dbReference type="OMA" id="HNISIFR"/>
<evidence type="ECO:0000313" key="8">
    <source>
        <dbReference type="Proteomes" id="UP000001640"/>
    </source>
</evidence>
<keyword evidence="3" id="KW-0862">Zinc</keyword>
<dbReference type="STRING" id="1064592.G0V625"/>
<dbReference type="CDD" id="cd00067">
    <property type="entry name" value="GAL4"/>
    <property type="match status" value="1"/>
</dbReference>
<protein>
    <recommendedName>
        <fullName evidence="6">Zn(2)-C6 fungal-type domain-containing protein</fullName>
    </recommendedName>
</protein>
<reference key="2">
    <citation type="submission" date="2011-08" db="EMBL/GenBank/DDBJ databases">
        <title>Genome sequence of Naumovozyma castellii.</title>
        <authorList>
            <person name="Gordon J.L."/>
            <person name="Armisen D."/>
            <person name="Proux-Wera E."/>
            <person name="OhEigeartaigh S.S."/>
            <person name="Byrne K.P."/>
            <person name="Wolfe K.H."/>
        </authorList>
    </citation>
    <scope>NUCLEOTIDE SEQUENCE</scope>
    <source>
        <strain>Type strain:CBS 4309</strain>
    </source>
</reference>
<dbReference type="KEGG" id="ncs:NCAS_0A03570"/>
<dbReference type="GO" id="GO:2001040">
    <property type="term" value="P:positive regulation of cellular response to drug"/>
    <property type="evidence" value="ECO:0007669"/>
    <property type="project" value="EnsemblFungi"/>
</dbReference>
<dbReference type="SMART" id="SM00066">
    <property type="entry name" value="GAL4"/>
    <property type="match status" value="1"/>
</dbReference>
<dbReference type="GO" id="GO:0006351">
    <property type="term" value="P:DNA-templated transcription"/>
    <property type="evidence" value="ECO:0007669"/>
    <property type="project" value="InterPro"/>
</dbReference>
<feature type="domain" description="Zn(2)-C6 fungal-type" evidence="6">
    <location>
        <begin position="17"/>
        <end position="46"/>
    </location>
</feature>
<name>G0V625_NAUCA</name>
<dbReference type="CDD" id="cd12148">
    <property type="entry name" value="fungal_TF_MHR"/>
    <property type="match status" value="1"/>
</dbReference>
<dbReference type="EMBL" id="HE576752">
    <property type="protein sequence ID" value="CCC66915.1"/>
    <property type="molecule type" value="Genomic_DNA"/>
</dbReference>
<dbReference type="InParanoid" id="G0V625"/>
<dbReference type="Proteomes" id="UP000001640">
    <property type="component" value="Chromosome 1"/>
</dbReference>
<dbReference type="GO" id="GO:0071466">
    <property type="term" value="P:cellular response to xenobiotic stimulus"/>
    <property type="evidence" value="ECO:0007669"/>
    <property type="project" value="EnsemblFungi"/>
</dbReference>
<proteinExistence type="predicted"/>
<dbReference type="Gene3D" id="4.10.240.10">
    <property type="entry name" value="Zn(2)-C6 fungal-type DNA-binding domain"/>
    <property type="match status" value="1"/>
</dbReference>
<evidence type="ECO:0000256" key="4">
    <source>
        <dbReference type="ARBA" id="ARBA00023125"/>
    </source>
</evidence>
<dbReference type="OrthoDB" id="5600212at2759"/>
<dbReference type="PANTHER" id="PTHR46910:SF3">
    <property type="entry name" value="HALOTOLERANCE PROTEIN 9-RELATED"/>
    <property type="match status" value="1"/>
</dbReference>
<reference evidence="7 8" key="1">
    <citation type="journal article" date="2011" name="Proc. Natl. Acad. Sci. U.S.A.">
        <title>Evolutionary erosion of yeast sex chromosomes by mating-type switching accidents.</title>
        <authorList>
            <person name="Gordon J.L."/>
            <person name="Armisen D."/>
            <person name="Proux-Wera E."/>
            <person name="Oheigeartaigh S.S."/>
            <person name="Byrne K.P."/>
            <person name="Wolfe K.H."/>
        </authorList>
    </citation>
    <scope>NUCLEOTIDE SEQUENCE [LARGE SCALE GENOMIC DNA]</scope>
    <source>
        <strain evidence="8">ATCC 76901 / BCRC 22586 / CBS 4309 / NBRC 1992 / NRRL Y-12630</strain>
    </source>
</reference>
<keyword evidence="5" id="KW-0539">Nucleus</keyword>
<dbReference type="InterPro" id="IPR007219">
    <property type="entry name" value="XnlR_reg_dom"/>
</dbReference>
<dbReference type="PANTHER" id="PTHR46910">
    <property type="entry name" value="TRANSCRIPTION FACTOR PDR1"/>
    <property type="match status" value="1"/>
</dbReference>
<evidence type="ECO:0000256" key="5">
    <source>
        <dbReference type="ARBA" id="ARBA00023242"/>
    </source>
</evidence>
<dbReference type="RefSeq" id="XP_003673304.1">
    <property type="nucleotide sequence ID" value="XM_003673256.1"/>
</dbReference>
<dbReference type="InterPro" id="IPR001138">
    <property type="entry name" value="Zn2Cys6_DnaBD"/>
</dbReference>
<keyword evidence="4" id="KW-0238">DNA-binding</keyword>
<dbReference type="GO" id="GO:0005634">
    <property type="term" value="C:nucleus"/>
    <property type="evidence" value="ECO:0007669"/>
    <property type="project" value="UniProtKB-SubCell"/>
</dbReference>
<gene>
    <name evidence="7" type="primary">NCAS0A03570</name>
    <name evidence="7" type="ordered locus">NCAS_0A03570</name>
</gene>
<dbReference type="InterPro" id="IPR050987">
    <property type="entry name" value="AtrR-like"/>
</dbReference>